<keyword evidence="2" id="KW-1133">Transmembrane helix</keyword>
<evidence type="ECO:0000313" key="4">
    <source>
        <dbReference type="Proteomes" id="UP000003781"/>
    </source>
</evidence>
<evidence type="ECO:0000256" key="2">
    <source>
        <dbReference type="SAM" id="Phobius"/>
    </source>
</evidence>
<keyword evidence="3" id="KW-0560">Oxidoreductase</keyword>
<sequence>MTEPSSVTYSTAEILKGIQDKFDKIEGKLEAIQKDVTDLKIEVTEVKTEVRNLKENVRDIKTVQNTLVNEVADLKGVKSLVIPIIVAVITAFLTLLARFIPNILH</sequence>
<protein>
    <submittedName>
        <fullName evidence="3">Shikimate 5-dehydrogenase</fullName>
        <ecNumber evidence="3">1.1.1.25</ecNumber>
    </submittedName>
</protein>
<dbReference type="EC" id="1.1.1.25" evidence="3"/>
<gene>
    <name evidence="3" type="primary">aroE</name>
    <name evidence="3" type="ORF">CY0110_09355</name>
</gene>
<dbReference type="Gene3D" id="1.20.5.170">
    <property type="match status" value="1"/>
</dbReference>
<dbReference type="eggNOG" id="COG2825">
    <property type="taxonomic scope" value="Bacteria"/>
</dbReference>
<evidence type="ECO:0000313" key="3">
    <source>
        <dbReference type="EMBL" id="EAZ88765.1"/>
    </source>
</evidence>
<dbReference type="EMBL" id="AAXW01000067">
    <property type="protein sequence ID" value="EAZ88765.1"/>
    <property type="molecule type" value="Genomic_DNA"/>
</dbReference>
<feature type="transmembrane region" description="Helical" evidence="2">
    <location>
        <begin position="80"/>
        <end position="100"/>
    </location>
</feature>
<name>A3IXK9_9CHRO</name>
<dbReference type="Proteomes" id="UP000003781">
    <property type="component" value="Unassembled WGS sequence"/>
</dbReference>
<dbReference type="AlphaFoldDB" id="A3IXK9"/>
<keyword evidence="2" id="KW-0472">Membrane</keyword>
<keyword evidence="1" id="KW-0175">Coiled coil</keyword>
<evidence type="ECO:0000256" key="1">
    <source>
        <dbReference type="SAM" id="Coils"/>
    </source>
</evidence>
<organism evidence="3 4">
    <name type="scientific">Crocosphaera chwakensis CCY0110</name>
    <dbReference type="NCBI Taxonomy" id="391612"/>
    <lineage>
        <taxon>Bacteria</taxon>
        <taxon>Bacillati</taxon>
        <taxon>Cyanobacteriota</taxon>
        <taxon>Cyanophyceae</taxon>
        <taxon>Oscillatoriophycideae</taxon>
        <taxon>Chroococcales</taxon>
        <taxon>Aphanothecaceae</taxon>
        <taxon>Crocosphaera</taxon>
        <taxon>Crocosphaera chwakensis</taxon>
    </lineage>
</organism>
<dbReference type="GO" id="GO:0004764">
    <property type="term" value="F:shikimate 3-dehydrogenase (NADP+) activity"/>
    <property type="evidence" value="ECO:0007669"/>
    <property type="project" value="UniProtKB-EC"/>
</dbReference>
<accession>A3IXK9</accession>
<dbReference type="OrthoDB" id="471184at2"/>
<dbReference type="RefSeq" id="WP_008278119.1">
    <property type="nucleotide sequence ID" value="NZ_AAXW01000067.1"/>
</dbReference>
<keyword evidence="4" id="KW-1185">Reference proteome</keyword>
<reference evidence="3 4" key="1">
    <citation type="submission" date="2007-03" db="EMBL/GenBank/DDBJ databases">
        <authorList>
            <person name="Stal L."/>
            <person name="Ferriera S."/>
            <person name="Johnson J."/>
            <person name="Kravitz S."/>
            <person name="Beeson K."/>
            <person name="Sutton G."/>
            <person name="Rogers Y.-H."/>
            <person name="Friedman R."/>
            <person name="Frazier M."/>
            <person name="Venter J.C."/>
        </authorList>
    </citation>
    <scope>NUCLEOTIDE SEQUENCE [LARGE SCALE GENOMIC DNA]</scope>
    <source>
        <strain evidence="3 4">CCY0110</strain>
    </source>
</reference>
<proteinExistence type="predicted"/>
<comment type="caution">
    <text evidence="3">The sequence shown here is derived from an EMBL/GenBank/DDBJ whole genome shotgun (WGS) entry which is preliminary data.</text>
</comment>
<keyword evidence="2" id="KW-0812">Transmembrane</keyword>
<feature type="coiled-coil region" evidence="1">
    <location>
        <begin position="15"/>
        <end position="63"/>
    </location>
</feature>